<name>A0A8X6PC03_NEPPI</name>
<dbReference type="AlphaFoldDB" id="A0A8X6PC03"/>
<dbReference type="EMBL" id="BMAW01018453">
    <property type="protein sequence ID" value="GFT58481.1"/>
    <property type="molecule type" value="Genomic_DNA"/>
</dbReference>
<accession>A0A8X6PC03</accession>
<protein>
    <recommendedName>
        <fullName evidence="3">DUF4817 domain-containing protein</fullName>
    </recommendedName>
</protein>
<evidence type="ECO:0000313" key="1">
    <source>
        <dbReference type="EMBL" id="GFT58481.1"/>
    </source>
</evidence>
<evidence type="ECO:0008006" key="3">
    <source>
        <dbReference type="Google" id="ProtNLM"/>
    </source>
</evidence>
<comment type="caution">
    <text evidence="1">The sequence shown here is derived from an EMBL/GenBank/DDBJ whole genome shotgun (WGS) entry which is preliminary data.</text>
</comment>
<dbReference type="Proteomes" id="UP000887013">
    <property type="component" value="Unassembled WGS sequence"/>
</dbReference>
<sequence>MLSGKDKDLLMKLFYMNEESATVALRKFRLQKNEKTGKRSLTVANLVKLVQRFEEIGSLEDRVRSERPSLRQSFSVCETLESESSVGSNSARYDTSGLLAMGVFKIPGVTIPSIQFVGIERCNPSRSVLHTAGDSALCRCWTYNTPSMCYPLAHVEHIML</sequence>
<evidence type="ECO:0000313" key="2">
    <source>
        <dbReference type="Proteomes" id="UP000887013"/>
    </source>
</evidence>
<proteinExistence type="predicted"/>
<dbReference type="OrthoDB" id="9979538at2759"/>
<reference evidence="1" key="1">
    <citation type="submission" date="2020-08" db="EMBL/GenBank/DDBJ databases">
        <title>Multicomponent nature underlies the extraordinary mechanical properties of spider dragline silk.</title>
        <authorList>
            <person name="Kono N."/>
            <person name="Nakamura H."/>
            <person name="Mori M."/>
            <person name="Yoshida Y."/>
            <person name="Ohtoshi R."/>
            <person name="Malay A.D."/>
            <person name="Moran D.A.P."/>
            <person name="Tomita M."/>
            <person name="Numata K."/>
            <person name="Arakawa K."/>
        </authorList>
    </citation>
    <scope>NUCLEOTIDE SEQUENCE</scope>
</reference>
<gene>
    <name evidence="1" type="ORF">NPIL_334371</name>
</gene>
<organism evidence="1 2">
    <name type="scientific">Nephila pilipes</name>
    <name type="common">Giant wood spider</name>
    <name type="synonym">Nephila maculata</name>
    <dbReference type="NCBI Taxonomy" id="299642"/>
    <lineage>
        <taxon>Eukaryota</taxon>
        <taxon>Metazoa</taxon>
        <taxon>Ecdysozoa</taxon>
        <taxon>Arthropoda</taxon>
        <taxon>Chelicerata</taxon>
        <taxon>Arachnida</taxon>
        <taxon>Araneae</taxon>
        <taxon>Araneomorphae</taxon>
        <taxon>Entelegynae</taxon>
        <taxon>Araneoidea</taxon>
        <taxon>Nephilidae</taxon>
        <taxon>Nephila</taxon>
    </lineage>
</organism>
<keyword evidence="2" id="KW-1185">Reference proteome</keyword>